<dbReference type="Proteomes" id="UP000307702">
    <property type="component" value="Unassembled WGS sequence"/>
</dbReference>
<feature type="transmembrane region" description="Helical" evidence="2">
    <location>
        <begin position="577"/>
        <end position="598"/>
    </location>
</feature>
<feature type="transmembrane region" description="Helical" evidence="2">
    <location>
        <begin position="465"/>
        <end position="487"/>
    </location>
</feature>
<evidence type="ECO:0000256" key="2">
    <source>
        <dbReference type="SAM" id="Phobius"/>
    </source>
</evidence>
<protein>
    <submittedName>
        <fullName evidence="3">Efflux RND transporter permease subunit</fullName>
    </submittedName>
</protein>
<feature type="transmembrane region" description="Helical" evidence="2">
    <location>
        <begin position="975"/>
        <end position="994"/>
    </location>
</feature>
<dbReference type="OrthoDB" id="9758297at2"/>
<dbReference type="InterPro" id="IPR027463">
    <property type="entry name" value="AcrB_DN_DC_subdom"/>
</dbReference>
<feature type="transmembrane region" description="Helical" evidence="2">
    <location>
        <begin position="1040"/>
        <end position="1058"/>
    </location>
</feature>
<keyword evidence="2" id="KW-0812">Transmembrane</keyword>
<organism evidence="3 4">
    <name type="scientific">Colwellia ponticola</name>
    <dbReference type="NCBI Taxonomy" id="2304625"/>
    <lineage>
        <taxon>Bacteria</taxon>
        <taxon>Pseudomonadati</taxon>
        <taxon>Pseudomonadota</taxon>
        <taxon>Gammaproteobacteria</taxon>
        <taxon>Alteromonadales</taxon>
        <taxon>Colwelliaceae</taxon>
        <taxon>Colwellia</taxon>
    </lineage>
</organism>
<accession>A0A8H2JLL1</accession>
<feature type="transmembrane region" description="Helical" evidence="2">
    <location>
        <begin position="493"/>
        <end position="516"/>
    </location>
</feature>
<feature type="compositionally biased region" description="Basic and acidic residues" evidence="1">
    <location>
        <begin position="1162"/>
        <end position="1173"/>
    </location>
</feature>
<keyword evidence="2" id="KW-0472">Membrane</keyword>
<dbReference type="Gene3D" id="1.20.1640.10">
    <property type="entry name" value="Multidrug efflux transporter AcrB transmembrane domain"/>
    <property type="match status" value="3"/>
</dbReference>
<dbReference type="SUPFAM" id="SSF82714">
    <property type="entry name" value="Multidrug efflux transporter AcrB TolC docking domain, DN and DC subdomains"/>
    <property type="match status" value="2"/>
</dbReference>
<name>A0A8H2JLL1_9GAMM</name>
<evidence type="ECO:0000313" key="4">
    <source>
        <dbReference type="Proteomes" id="UP000307702"/>
    </source>
</evidence>
<proteinExistence type="predicted"/>
<dbReference type="GO" id="GO:0042910">
    <property type="term" value="F:xenobiotic transmembrane transporter activity"/>
    <property type="evidence" value="ECO:0007669"/>
    <property type="project" value="TreeGrafter"/>
</dbReference>
<feature type="transmembrane region" description="Helical" evidence="2">
    <location>
        <begin position="20"/>
        <end position="38"/>
    </location>
</feature>
<dbReference type="AlphaFoldDB" id="A0A8H2JLL1"/>
<feature type="transmembrane region" description="Helical" evidence="2">
    <location>
        <begin position="1006"/>
        <end position="1028"/>
    </location>
</feature>
<feature type="region of interest" description="Disordered" evidence="1">
    <location>
        <begin position="1154"/>
        <end position="1173"/>
    </location>
</feature>
<dbReference type="EMBL" id="SZVP01000004">
    <property type="protein sequence ID" value="TMM45912.1"/>
    <property type="molecule type" value="Genomic_DNA"/>
</dbReference>
<dbReference type="PRINTS" id="PR00702">
    <property type="entry name" value="ACRIFLAVINRP"/>
</dbReference>
<feature type="transmembrane region" description="Helical" evidence="2">
    <location>
        <begin position="363"/>
        <end position="380"/>
    </location>
</feature>
<dbReference type="PANTHER" id="PTHR32063">
    <property type="match status" value="1"/>
</dbReference>
<evidence type="ECO:0000256" key="1">
    <source>
        <dbReference type="SAM" id="MobiDB-lite"/>
    </source>
</evidence>
<dbReference type="Gene3D" id="3.30.70.1430">
    <property type="entry name" value="Multidrug efflux transporter AcrB pore domain"/>
    <property type="match status" value="2"/>
</dbReference>
<feature type="transmembrane region" description="Helical" evidence="2">
    <location>
        <begin position="1092"/>
        <end position="1109"/>
    </location>
</feature>
<keyword evidence="4" id="KW-1185">Reference proteome</keyword>
<dbReference type="InterPro" id="IPR001036">
    <property type="entry name" value="Acrflvin-R"/>
</dbReference>
<dbReference type="Pfam" id="PF00873">
    <property type="entry name" value="ACR_tran"/>
    <property type="match status" value="2"/>
</dbReference>
<dbReference type="RefSeq" id="WP_138621522.1">
    <property type="nucleotide sequence ID" value="NZ_SZVP01000004.1"/>
</dbReference>
<dbReference type="PANTHER" id="PTHR32063:SF16">
    <property type="entry name" value="CATION EFFLUX SYSTEM (ACRB_ACRD_ACRF FAMILY)"/>
    <property type="match status" value="1"/>
</dbReference>
<gene>
    <name evidence="3" type="ORF">FCS21_06190</name>
</gene>
<feature type="transmembrane region" description="Helical" evidence="2">
    <location>
        <begin position="1115"/>
        <end position="1142"/>
    </location>
</feature>
<dbReference type="Gene3D" id="3.30.70.1320">
    <property type="entry name" value="Multidrug efflux transporter AcrB pore domain like"/>
    <property type="match status" value="1"/>
</dbReference>
<dbReference type="Gene3D" id="3.30.2090.10">
    <property type="entry name" value="Multidrug efflux transporter AcrB TolC docking domain, DN and DC subdomains"/>
    <property type="match status" value="2"/>
</dbReference>
<keyword evidence="2" id="KW-1133">Transmembrane helix</keyword>
<sequence>MTTNATFTTALLSKVLKSKIPLFILLLSIVAGLMALNFTAREEEPQIVVPMIDIIVDAPGVNVKQVERLVTTPLEKLLAQVQGVEHVYSVSHSNQSVVTLRFTVGENRENALLNTYNKLHANTEKIPAVVSNWRVKPIEVDDVAIVMLALYSTDTSQVDDFGLRRLAQEVSTFLQAIESTSEVNIIGGRARQIQVNIDPEKMAARQVTVEDIFNAIQVSNVLVNHGNITLANQSISLESGDTYRDINALKKTTISVIDGSVILLDDIAEVVDGPAEQTSYSWLDHANTSNTANGKNATHNDQPMVTISVAKQRGSNAVTVANAVHAKIAELKSSIFPAHVEVQVLRDYGATANEKVNDLTTSLAFAIFTVVIFIGVFLGWRSALVVGLAVPICYGITLSLDLLFGYTINRVTLFALILSLGLLVDDPITGVDNIERYMAKIKGKVSTKKVNTAIVLAINEIRVPLLMSTLTIVLAFIPLAFITGMMGPYMAPMAFNVPLSVISSTVVAFLVTPWLAAKFIKAKPQPEVTANFSQANAKAKTNNTTVPAELVTDEQGFQRLYRQLLTPLLDSKAKGKAILALVLLLFVIAALLPVMRWVPLKLLPFDNKNEVQVIIDMPESATLEQTAAMAKQVSVILQKMPEVTTIASYVGLPSPIDFNGMVRQYYQRHAPYLADLRVLLLDKSEREHQSHAIVLRMREHLAPLTNELAQNSDIKIRVVEVPPGPPVLSTLVAEIYGDEFTQYASLQQAAGIVEQRLIAEPFVVEVDSTVGGEQTQLRFISDKTKAALSGISTASINQTLNVATQGQVAGYLHLDNEASPLAININLPLEQRQSLNDLKRLSLKGQAGIIQTTTAQGIDMAPQPLVSLGELGEFIEHPRDKPIFHKDLRPVVYVTADISGRTPAEVIADISSDLIKSHSSNNLNAIEPINSNNTEQSNWQERNFLASGGGINWQLPEDIELSFSGEGEWRITIRVFRDMGLAFAFALTAIFIVLRIQTGSAALSGIIMSAIPLTVIGIMPGFFLLNQFGERTIAGAPDPILFTATAMIGMIALAGIVVRNSLILIEFISQAQQQGATIKESLIQAGAVRMRPVLLTAGTTLLGNLIITLDPVFSGLAIAIIFGIISSTVFTLLVVPIVYSLVFDNKVAPGKETPPAATVNNKVDDSSDIKALS</sequence>
<comment type="caution">
    <text evidence="3">The sequence shown here is derived from an EMBL/GenBank/DDBJ whole genome shotgun (WGS) entry which is preliminary data.</text>
</comment>
<reference evidence="3 4" key="1">
    <citation type="submission" date="2019-05" db="EMBL/GenBank/DDBJ databases">
        <title>Colwellia ponticola sp. nov., isolated from seawater.</title>
        <authorList>
            <person name="Yoon J.-H."/>
        </authorList>
    </citation>
    <scope>NUCLEOTIDE SEQUENCE [LARGE SCALE GENOMIC DNA]</scope>
    <source>
        <strain evidence="3 4">OISW-25</strain>
    </source>
</reference>
<dbReference type="Gene3D" id="3.30.70.1440">
    <property type="entry name" value="Multidrug efflux transporter AcrB pore domain"/>
    <property type="match status" value="2"/>
</dbReference>
<feature type="transmembrane region" description="Helical" evidence="2">
    <location>
        <begin position="386"/>
        <end position="408"/>
    </location>
</feature>
<dbReference type="GO" id="GO:0005886">
    <property type="term" value="C:plasma membrane"/>
    <property type="evidence" value="ECO:0007669"/>
    <property type="project" value="TreeGrafter"/>
</dbReference>
<dbReference type="SUPFAM" id="SSF82693">
    <property type="entry name" value="Multidrug efflux transporter AcrB pore domain, PN1, PN2, PC1 and PC2 subdomains"/>
    <property type="match status" value="3"/>
</dbReference>
<dbReference type="SUPFAM" id="SSF82866">
    <property type="entry name" value="Multidrug efflux transporter AcrB transmembrane domain"/>
    <property type="match status" value="2"/>
</dbReference>
<evidence type="ECO:0000313" key="3">
    <source>
        <dbReference type="EMBL" id="TMM45912.1"/>
    </source>
</evidence>